<evidence type="ECO:0000256" key="2">
    <source>
        <dbReference type="RuleBase" id="RU003875"/>
    </source>
</evidence>
<dbReference type="CDD" id="cd01043">
    <property type="entry name" value="DPS"/>
    <property type="match status" value="1"/>
</dbReference>
<dbReference type="SUPFAM" id="SSF47240">
    <property type="entry name" value="Ferritin-like"/>
    <property type="match status" value="1"/>
</dbReference>
<dbReference type="RefSeq" id="WP_169772404.1">
    <property type="nucleotide sequence ID" value="NZ_JABCUR010000011.1"/>
</dbReference>
<dbReference type="PROSITE" id="PS00819">
    <property type="entry name" value="DPS_2"/>
    <property type="match status" value="1"/>
</dbReference>
<organism evidence="4 5">
    <name type="scientific">Mobiluncus mulieris</name>
    <dbReference type="NCBI Taxonomy" id="2052"/>
    <lineage>
        <taxon>Bacteria</taxon>
        <taxon>Bacillati</taxon>
        <taxon>Actinomycetota</taxon>
        <taxon>Actinomycetes</taxon>
        <taxon>Actinomycetales</taxon>
        <taxon>Actinomycetaceae</taxon>
        <taxon>Mobiluncus</taxon>
    </lineage>
</organism>
<evidence type="ECO:0000313" key="4">
    <source>
        <dbReference type="EMBL" id="NMW65878.1"/>
    </source>
</evidence>
<dbReference type="InterPro" id="IPR008331">
    <property type="entry name" value="Ferritin_DPS_dom"/>
</dbReference>
<dbReference type="PROSITE" id="PS00818">
    <property type="entry name" value="DPS_1"/>
    <property type="match status" value="1"/>
</dbReference>
<dbReference type="PIRSF" id="PIRSF005900">
    <property type="entry name" value="Dps"/>
    <property type="match status" value="1"/>
</dbReference>
<sequence>MKNMSNKVVEDALQQGLVDLSALALQGKQIHWNLEGEGFQVLHEFLDTIITLARTSYDDLAERLVAIGGQPDGRAKTIADTTVLEPLDKGYIQVKKGYEIYEAALMAVSNKMKEFIPAVDDVDPLSSDLLIGTARELEKQAWFLRAHLGRLGK</sequence>
<evidence type="ECO:0000256" key="1">
    <source>
        <dbReference type="ARBA" id="ARBA00009497"/>
    </source>
</evidence>
<dbReference type="GO" id="GO:0016722">
    <property type="term" value="F:oxidoreductase activity, acting on metal ions"/>
    <property type="evidence" value="ECO:0007669"/>
    <property type="project" value="InterPro"/>
</dbReference>
<dbReference type="PANTHER" id="PTHR42932:SF2">
    <property type="entry name" value="DNA PROTECTION DURING STARVATION PROTEIN 1"/>
    <property type="match status" value="1"/>
</dbReference>
<evidence type="ECO:0000313" key="5">
    <source>
        <dbReference type="Proteomes" id="UP000578252"/>
    </source>
</evidence>
<dbReference type="EMBL" id="JABCUR010000011">
    <property type="protein sequence ID" value="NMW65878.1"/>
    <property type="molecule type" value="Genomic_DNA"/>
</dbReference>
<gene>
    <name evidence="4" type="ORF">HHJ78_10255</name>
</gene>
<dbReference type="InterPro" id="IPR002177">
    <property type="entry name" value="DPS_DNA-bd"/>
</dbReference>
<dbReference type="Proteomes" id="UP000578252">
    <property type="component" value="Unassembled WGS sequence"/>
</dbReference>
<comment type="similarity">
    <text evidence="1 2">Belongs to the Dps family.</text>
</comment>
<dbReference type="Gene3D" id="1.20.1260.10">
    <property type="match status" value="1"/>
</dbReference>
<accession>A0A7Y0U3P1</accession>
<protein>
    <submittedName>
        <fullName evidence="4">DNA starvation/stationary phase protection protein</fullName>
    </submittedName>
</protein>
<evidence type="ECO:0000259" key="3">
    <source>
        <dbReference type="Pfam" id="PF00210"/>
    </source>
</evidence>
<proteinExistence type="inferred from homology"/>
<feature type="domain" description="Ferritin/DPS" evidence="3">
    <location>
        <begin position="11"/>
        <end position="151"/>
    </location>
</feature>
<dbReference type="PANTHER" id="PTHR42932">
    <property type="entry name" value="GENERAL STRESS PROTEIN 20U"/>
    <property type="match status" value="1"/>
</dbReference>
<name>A0A7Y0U3P1_9ACTO</name>
<dbReference type="InterPro" id="IPR012347">
    <property type="entry name" value="Ferritin-like"/>
</dbReference>
<comment type="caution">
    <text evidence="4">The sequence shown here is derived from an EMBL/GenBank/DDBJ whole genome shotgun (WGS) entry which is preliminary data.</text>
</comment>
<dbReference type="InterPro" id="IPR023188">
    <property type="entry name" value="DPS_DNA-bd_CS"/>
</dbReference>
<dbReference type="AlphaFoldDB" id="A0A7Y0U3P1"/>
<dbReference type="Pfam" id="PF00210">
    <property type="entry name" value="Ferritin"/>
    <property type="match status" value="1"/>
</dbReference>
<dbReference type="InterPro" id="IPR009078">
    <property type="entry name" value="Ferritin-like_SF"/>
</dbReference>
<reference evidence="4 5" key="1">
    <citation type="submission" date="2020-04" db="EMBL/GenBank/DDBJ databases">
        <title>Antimicrobial susceptibility and clonality of vaginal-derived multi-drug resistant Mobiluncus isolates in China.</title>
        <authorList>
            <person name="Zhang X."/>
        </authorList>
    </citation>
    <scope>NUCLEOTIDE SEQUENCE [LARGE SCALE GENOMIC DNA]</scope>
    <source>
        <strain evidence="4 5">13</strain>
    </source>
</reference>
<dbReference type="GO" id="GO:0008199">
    <property type="term" value="F:ferric iron binding"/>
    <property type="evidence" value="ECO:0007669"/>
    <property type="project" value="InterPro"/>
</dbReference>
<dbReference type="PRINTS" id="PR01346">
    <property type="entry name" value="HELNAPAPROT"/>
</dbReference>